<gene>
    <name evidence="7" type="ORF">VSDG_05573</name>
</gene>
<accession>A0A423W077</accession>
<evidence type="ECO:0000313" key="7">
    <source>
        <dbReference type="EMBL" id="ROV96684.1"/>
    </source>
</evidence>
<dbReference type="EMBL" id="LJZO01000019">
    <property type="protein sequence ID" value="ROV96684.1"/>
    <property type="molecule type" value="Genomic_DNA"/>
</dbReference>
<sequence length="471" mass="53069">MDRQGSGRDQAGVLQGMPPGTIESLAAEWGLLGPDLPDKGRYKPLSERPHLRRILEGVEEDSYYRTGEPADRRHFPIGRPYTTAYTTDPRSGRPRELEAPETGKQVHILGYDPRAYFIAHELGAYEYLDPVKLLIHKRNVMNSWRHEGEHITLWTGAERSVLRGRAEAEWIGRGVNEASKEHIEQLVVTLPCGVTKPAIENIMHRIDSRTTICLIQDGLGVVEQLNNTLFRDPTTRPCYILGHTTASLGYNKKQFFSAILRKQGKLYLHAVDRGLDLPSLFKFHPPVQHRRNSTQFLRTLVTTPGLNAGGFGLENFLMKKLPAMVFSAIIEPMAIVLDTTYDQVLLNKSAIVLADELLEELFNVIMSLPELTNSSKVVEHCGLVALRKTTLGRLVEKGASRSHMLSRVRAGHWVDIDYLNGYFVRRGRELGIRTPQNEMVVDVVKARIEKRKKELAGLIPHAGDDPNRPSF</sequence>
<feature type="domain" description="Ketopantoate reductase C-terminal" evidence="6">
    <location>
        <begin position="319"/>
        <end position="446"/>
    </location>
</feature>
<evidence type="ECO:0000256" key="3">
    <source>
        <dbReference type="ARBA" id="ARBA00023002"/>
    </source>
</evidence>
<dbReference type="GO" id="GO:0008677">
    <property type="term" value="F:2-dehydropantoate 2-reductase activity"/>
    <property type="evidence" value="ECO:0007669"/>
    <property type="project" value="TreeGrafter"/>
</dbReference>
<dbReference type="Pfam" id="PF08546">
    <property type="entry name" value="ApbA_C"/>
    <property type="match status" value="1"/>
</dbReference>
<keyword evidence="2" id="KW-0521">NADP</keyword>
<evidence type="ECO:0000256" key="4">
    <source>
        <dbReference type="SAM" id="MobiDB-lite"/>
    </source>
</evidence>
<dbReference type="InterPro" id="IPR050838">
    <property type="entry name" value="Ketopantoate_reductase"/>
</dbReference>
<evidence type="ECO:0000256" key="1">
    <source>
        <dbReference type="ARBA" id="ARBA00007870"/>
    </source>
</evidence>
<dbReference type="InterPro" id="IPR013752">
    <property type="entry name" value="KPA_reductase"/>
</dbReference>
<comment type="similarity">
    <text evidence="1">Belongs to the ketopantoate reductase family.</text>
</comment>
<protein>
    <recommendedName>
        <fullName evidence="9">Ketopantoate reductase C-terminal domain-containing protein</fullName>
    </recommendedName>
</protein>
<organism evidence="7 8">
    <name type="scientific">Cytospora chrysosperma</name>
    <name type="common">Cytospora canker fungus</name>
    <name type="synonym">Sphaeria chrysosperma</name>
    <dbReference type="NCBI Taxonomy" id="252740"/>
    <lineage>
        <taxon>Eukaryota</taxon>
        <taxon>Fungi</taxon>
        <taxon>Dikarya</taxon>
        <taxon>Ascomycota</taxon>
        <taxon>Pezizomycotina</taxon>
        <taxon>Sordariomycetes</taxon>
        <taxon>Sordariomycetidae</taxon>
        <taxon>Diaporthales</taxon>
        <taxon>Cytosporaceae</taxon>
        <taxon>Cytospora</taxon>
    </lineage>
</organism>
<dbReference type="PANTHER" id="PTHR43765:SF2">
    <property type="entry name" value="2-DEHYDROPANTOATE 2-REDUCTASE"/>
    <property type="match status" value="1"/>
</dbReference>
<name>A0A423W077_CYTCH</name>
<dbReference type="AlphaFoldDB" id="A0A423W077"/>
<feature type="region of interest" description="Disordered" evidence="4">
    <location>
        <begin position="69"/>
        <end position="101"/>
    </location>
</feature>
<dbReference type="PANTHER" id="PTHR43765">
    <property type="entry name" value="2-DEHYDROPANTOATE 2-REDUCTASE-RELATED"/>
    <property type="match status" value="1"/>
</dbReference>
<dbReference type="GO" id="GO:0050661">
    <property type="term" value="F:NADP binding"/>
    <property type="evidence" value="ECO:0007669"/>
    <property type="project" value="TreeGrafter"/>
</dbReference>
<evidence type="ECO:0008006" key="9">
    <source>
        <dbReference type="Google" id="ProtNLM"/>
    </source>
</evidence>
<proteinExistence type="inferred from homology"/>
<dbReference type="InterPro" id="IPR008927">
    <property type="entry name" value="6-PGluconate_DH-like_C_sf"/>
</dbReference>
<evidence type="ECO:0000259" key="6">
    <source>
        <dbReference type="Pfam" id="PF08546"/>
    </source>
</evidence>
<feature type="domain" description="Ketopantoate reductase N-terminal" evidence="5">
    <location>
        <begin position="117"/>
        <end position="269"/>
    </location>
</feature>
<dbReference type="InterPro" id="IPR013328">
    <property type="entry name" value="6PGD_dom2"/>
</dbReference>
<dbReference type="SUPFAM" id="SSF48179">
    <property type="entry name" value="6-phosphogluconate dehydrogenase C-terminal domain-like"/>
    <property type="match status" value="1"/>
</dbReference>
<dbReference type="Pfam" id="PF02558">
    <property type="entry name" value="ApbA"/>
    <property type="match status" value="1"/>
</dbReference>
<dbReference type="OrthoDB" id="73846at2759"/>
<dbReference type="Gene3D" id="1.10.1040.10">
    <property type="entry name" value="N-(1-d-carboxylethyl)-l-norvaline Dehydrogenase, domain 2"/>
    <property type="match status" value="1"/>
</dbReference>
<dbReference type="GO" id="GO:0005739">
    <property type="term" value="C:mitochondrion"/>
    <property type="evidence" value="ECO:0007669"/>
    <property type="project" value="TreeGrafter"/>
</dbReference>
<evidence type="ECO:0000313" key="8">
    <source>
        <dbReference type="Proteomes" id="UP000284375"/>
    </source>
</evidence>
<keyword evidence="3" id="KW-0560">Oxidoreductase</keyword>
<keyword evidence="8" id="KW-1185">Reference proteome</keyword>
<dbReference type="InterPro" id="IPR013332">
    <property type="entry name" value="KPR_N"/>
</dbReference>
<evidence type="ECO:0000256" key="2">
    <source>
        <dbReference type="ARBA" id="ARBA00022857"/>
    </source>
</evidence>
<evidence type="ECO:0000259" key="5">
    <source>
        <dbReference type="Pfam" id="PF02558"/>
    </source>
</evidence>
<dbReference type="Proteomes" id="UP000284375">
    <property type="component" value="Unassembled WGS sequence"/>
</dbReference>
<comment type="caution">
    <text evidence="7">The sequence shown here is derived from an EMBL/GenBank/DDBJ whole genome shotgun (WGS) entry which is preliminary data.</text>
</comment>
<reference evidence="7 8" key="1">
    <citation type="submission" date="2015-09" db="EMBL/GenBank/DDBJ databases">
        <title>Host preference determinants of Valsa canker pathogens revealed by comparative genomics.</title>
        <authorList>
            <person name="Yin Z."/>
            <person name="Huang L."/>
        </authorList>
    </citation>
    <scope>NUCLEOTIDE SEQUENCE [LARGE SCALE GENOMIC DNA]</scope>
    <source>
        <strain evidence="7 8">YSFL</strain>
    </source>
</reference>
<dbReference type="STRING" id="252740.A0A423W077"/>